<sequence>MSPGIPAIKLRAMFTIFAMIGIFGLNGLVKAQEMENGCLRLIGSVACPGFSFAYLSPGNLSNAFPFFSKVTSVSTFDAAALAYLSDPYQYTKTKIVEQLGCGNVSTSTEVIRWERTVLCSQWVNEKWSVECKELYDNSSNATSPKMVCQETCLQFSSSEASLITDTSFCPGLDQTNGARQATLMKDHDDCTDWTTLTTNDTSTCVQGNDNEGNCGFGSSTKQLCDFCSGDKPDDCCYSSNTDISVCGFSLVPSSSSASPSAATTVQNMKKHGLTGGQKAGIIVGSIFTFIFLLISYYIMSVWIRLRKERRSQLEEAENKLRRERSGLESGLEGFSPRSGNMDGERKLGSPFRESPRVVRVFNESKEEKERSGRREIKNADGVVSLKEKENGEQLKEDHNVDVVKGNERKAKEGFVGGMVGQESRVVGATYAEELGKGLRKGVVLPRVKDENQMGEKWIETGSEVCVIWPYEAVLPDELDLRSGMRIHVLRLYDDAWGTGKVVFGGDSRIGVFPIVCVSEGSSFISGGDSSASH</sequence>
<dbReference type="STRING" id="5217.A0A4Q1BHG4"/>
<dbReference type="VEuPathDB" id="FungiDB:TREMEDRAFT_62121"/>
<name>A0A4Q1BHG4_TREME</name>
<keyword evidence="7" id="KW-1185">Reference proteome</keyword>
<evidence type="ECO:0000256" key="1">
    <source>
        <dbReference type="ARBA" id="ARBA00022443"/>
    </source>
</evidence>
<evidence type="ECO:0000256" key="4">
    <source>
        <dbReference type="SAM" id="Phobius"/>
    </source>
</evidence>
<dbReference type="AlphaFoldDB" id="A0A4Q1BHG4"/>
<dbReference type="EMBL" id="SDIL01000079">
    <property type="protein sequence ID" value="RXK37045.1"/>
    <property type="molecule type" value="Genomic_DNA"/>
</dbReference>
<feature type="region of interest" description="Disordered" evidence="3">
    <location>
        <begin position="316"/>
        <end position="349"/>
    </location>
</feature>
<keyword evidence="4" id="KW-0812">Transmembrane</keyword>
<keyword evidence="4" id="KW-0472">Membrane</keyword>
<dbReference type="OrthoDB" id="5340910at2759"/>
<keyword evidence="4" id="KW-1133">Transmembrane helix</keyword>
<dbReference type="Gene3D" id="2.30.30.40">
    <property type="entry name" value="SH3 Domains"/>
    <property type="match status" value="1"/>
</dbReference>
<dbReference type="InterPro" id="IPR036028">
    <property type="entry name" value="SH3-like_dom_sf"/>
</dbReference>
<dbReference type="InParanoid" id="A0A4Q1BHG4"/>
<organism evidence="6 7">
    <name type="scientific">Tremella mesenterica</name>
    <name type="common">Jelly fungus</name>
    <dbReference type="NCBI Taxonomy" id="5217"/>
    <lineage>
        <taxon>Eukaryota</taxon>
        <taxon>Fungi</taxon>
        <taxon>Dikarya</taxon>
        <taxon>Basidiomycota</taxon>
        <taxon>Agaricomycotina</taxon>
        <taxon>Tremellomycetes</taxon>
        <taxon>Tremellales</taxon>
        <taxon>Tremellaceae</taxon>
        <taxon>Tremella</taxon>
    </lineage>
</organism>
<evidence type="ECO:0000259" key="5">
    <source>
        <dbReference type="PROSITE" id="PS50002"/>
    </source>
</evidence>
<gene>
    <name evidence="6" type="ORF">M231_05704</name>
</gene>
<proteinExistence type="predicted"/>
<evidence type="ECO:0000256" key="2">
    <source>
        <dbReference type="PROSITE-ProRule" id="PRU00192"/>
    </source>
</evidence>
<dbReference type="SUPFAM" id="SSF50044">
    <property type="entry name" value="SH3-domain"/>
    <property type="match status" value="1"/>
</dbReference>
<feature type="transmembrane region" description="Helical" evidence="4">
    <location>
        <begin position="279"/>
        <end position="303"/>
    </location>
</feature>
<keyword evidence="1 2" id="KW-0728">SH3 domain</keyword>
<comment type="caution">
    <text evidence="6">The sequence shown here is derived from an EMBL/GenBank/DDBJ whole genome shotgun (WGS) entry which is preliminary data.</text>
</comment>
<reference evidence="6 7" key="1">
    <citation type="submission" date="2016-06" db="EMBL/GenBank/DDBJ databases">
        <title>Evolution of pathogenesis and genome organization in the Tremellales.</title>
        <authorList>
            <person name="Cuomo C."/>
            <person name="Litvintseva A."/>
            <person name="Heitman J."/>
            <person name="Chen Y."/>
            <person name="Sun S."/>
            <person name="Springer D."/>
            <person name="Dromer F."/>
            <person name="Young S."/>
            <person name="Zeng Q."/>
            <person name="Chapman S."/>
            <person name="Gujja S."/>
            <person name="Saif S."/>
            <person name="Birren B."/>
        </authorList>
    </citation>
    <scope>NUCLEOTIDE SEQUENCE [LARGE SCALE GENOMIC DNA]</scope>
    <source>
        <strain evidence="6 7">ATCC 28783</strain>
    </source>
</reference>
<accession>A0A4Q1BHG4</accession>
<dbReference type="InterPro" id="IPR001452">
    <property type="entry name" value="SH3_domain"/>
</dbReference>
<evidence type="ECO:0000256" key="3">
    <source>
        <dbReference type="SAM" id="MobiDB-lite"/>
    </source>
</evidence>
<feature type="domain" description="SH3" evidence="5">
    <location>
        <begin position="459"/>
        <end position="522"/>
    </location>
</feature>
<feature type="compositionally biased region" description="Basic and acidic residues" evidence="3">
    <location>
        <begin position="316"/>
        <end position="326"/>
    </location>
</feature>
<evidence type="ECO:0000313" key="6">
    <source>
        <dbReference type="EMBL" id="RXK37045.1"/>
    </source>
</evidence>
<dbReference type="Proteomes" id="UP000289152">
    <property type="component" value="Unassembled WGS sequence"/>
</dbReference>
<protein>
    <recommendedName>
        <fullName evidence="5">SH3 domain-containing protein</fullName>
    </recommendedName>
</protein>
<dbReference type="PROSITE" id="PS50002">
    <property type="entry name" value="SH3"/>
    <property type="match status" value="1"/>
</dbReference>
<evidence type="ECO:0000313" key="7">
    <source>
        <dbReference type="Proteomes" id="UP000289152"/>
    </source>
</evidence>